<dbReference type="KEGG" id="cuo:CUROG_07850"/>
<evidence type="ECO:0000313" key="4">
    <source>
        <dbReference type="Proteomes" id="UP000326711"/>
    </source>
</evidence>
<dbReference type="SUPFAM" id="SSF48317">
    <property type="entry name" value="Acid phosphatase/Vanadium-dependent haloperoxidase"/>
    <property type="match status" value="1"/>
</dbReference>
<keyword evidence="1" id="KW-0732">Signal</keyword>
<name>A0A5J6ZC11_9CORY</name>
<dbReference type="InterPro" id="IPR006311">
    <property type="entry name" value="TAT_signal"/>
</dbReference>
<evidence type="ECO:0000256" key="1">
    <source>
        <dbReference type="SAM" id="SignalP"/>
    </source>
</evidence>
<reference evidence="4" key="1">
    <citation type="submission" date="2019-10" db="EMBL/GenBank/DDBJ databases">
        <title>Complete genome sequence of Corynebacterium urogenitalis DSM 108747, isolated from the genital tract of a cow.</title>
        <authorList>
            <person name="Ruckert C."/>
            <person name="Ballas P."/>
            <person name="Wagener K."/>
            <person name="Drillich M."/>
            <person name="Kaempfer P."/>
            <person name="Busse H.-J."/>
            <person name="Ehling-Schulz M."/>
        </authorList>
    </citation>
    <scope>NUCLEOTIDE SEQUENCE [LARGE SCALE GENOMIC DNA]</scope>
    <source>
        <strain evidence="4">LMM 1652</strain>
    </source>
</reference>
<dbReference type="PROSITE" id="PS51257">
    <property type="entry name" value="PROKAR_LIPOPROTEIN"/>
    <property type="match status" value="1"/>
</dbReference>
<dbReference type="SMART" id="SM00014">
    <property type="entry name" value="acidPPc"/>
    <property type="match status" value="1"/>
</dbReference>
<dbReference type="PROSITE" id="PS51318">
    <property type="entry name" value="TAT"/>
    <property type="match status" value="1"/>
</dbReference>
<keyword evidence="3" id="KW-0378">Hydrolase</keyword>
<dbReference type="Gene3D" id="1.20.144.10">
    <property type="entry name" value="Phosphatidic acid phosphatase type 2/haloperoxidase"/>
    <property type="match status" value="1"/>
</dbReference>
<accession>A0A5J6ZC11</accession>
<dbReference type="EMBL" id="CP045032">
    <property type="protein sequence ID" value="QFQ02919.1"/>
    <property type="molecule type" value="Genomic_DNA"/>
</dbReference>
<sequence length="421" mass="45648" precursor="true">MKSARRRFLSALAASAIACGTVSPAQAADLDGLSKIGVPPVAGSEALSGYPAPVQHLGAPTPRPFPADYLVGYISDISSHDWGIYSEVISGFNDLRANHKDVMAKNLDIVVDVNNAASDNPELIARAQRDAAADKEGLLLAFSDALGEELGGHFRQALKENRLPKTVFLFGNGYGARAGGIASSTFFEKEIYNYQRPFKVAPEKINRYENGVDDFYRDSKSFPSGHTNQATWATTLLALALPELGPQLVTRGSEAGYNRMVMGVHYPLDVIGGRMTGTAAAADRWNDPKMRRAVKQAGEEIRKELEWRTGRPLAETVAAQTPYRSTSQAVKEYTERMTMGFEQVYNTEAPMIVPQAAPDLLLSSHPNLSYSQRASVLRQTALPAGYPLDDQTREGSWQRLNIAAAMAAKVQVNGDGSVSVL</sequence>
<proteinExistence type="predicted"/>
<dbReference type="InterPro" id="IPR001011">
    <property type="entry name" value="Acid_Pase_classA_bac"/>
</dbReference>
<organism evidence="3 4">
    <name type="scientific">Corynebacterium urogenitale</name>
    <dbReference type="NCBI Taxonomy" id="2487892"/>
    <lineage>
        <taxon>Bacteria</taxon>
        <taxon>Bacillati</taxon>
        <taxon>Actinomycetota</taxon>
        <taxon>Actinomycetes</taxon>
        <taxon>Mycobacteriales</taxon>
        <taxon>Corynebacteriaceae</taxon>
        <taxon>Corynebacterium</taxon>
    </lineage>
</organism>
<dbReference type="EC" id="3.1.3.2" evidence="3"/>
<dbReference type="Pfam" id="PF01569">
    <property type="entry name" value="PAP2"/>
    <property type="match status" value="1"/>
</dbReference>
<feature type="chain" id="PRO_5023832587" evidence="1">
    <location>
        <begin position="28"/>
        <end position="421"/>
    </location>
</feature>
<gene>
    <name evidence="3" type="primary">phoC</name>
    <name evidence="3" type="ORF">CUROG_07850</name>
</gene>
<feature type="signal peptide" evidence="1">
    <location>
        <begin position="1"/>
        <end position="27"/>
    </location>
</feature>
<dbReference type="CDD" id="cd03397">
    <property type="entry name" value="PAP2_acid_phosphatase"/>
    <property type="match status" value="1"/>
</dbReference>
<dbReference type="GO" id="GO:0030288">
    <property type="term" value="C:outer membrane-bounded periplasmic space"/>
    <property type="evidence" value="ECO:0007669"/>
    <property type="project" value="InterPro"/>
</dbReference>
<dbReference type="Proteomes" id="UP000326711">
    <property type="component" value="Chromosome"/>
</dbReference>
<dbReference type="RefSeq" id="WP_151903225.1">
    <property type="nucleotide sequence ID" value="NZ_CP045032.1"/>
</dbReference>
<feature type="domain" description="Phosphatidic acid phosphatase type 2/haloperoxidase" evidence="2">
    <location>
        <begin position="172"/>
        <end position="285"/>
    </location>
</feature>
<protein>
    <submittedName>
        <fullName evidence="3">Major phosphate-irrepressible acid phosphatase</fullName>
        <ecNumber evidence="3">3.1.3.2</ecNumber>
    </submittedName>
</protein>
<dbReference type="InterPro" id="IPR036938">
    <property type="entry name" value="PAP2/HPO_sf"/>
</dbReference>
<dbReference type="GO" id="GO:0003993">
    <property type="term" value="F:acid phosphatase activity"/>
    <property type="evidence" value="ECO:0007669"/>
    <property type="project" value="UniProtKB-EC"/>
</dbReference>
<evidence type="ECO:0000313" key="3">
    <source>
        <dbReference type="EMBL" id="QFQ02919.1"/>
    </source>
</evidence>
<dbReference type="AlphaFoldDB" id="A0A5J6ZC11"/>
<keyword evidence="4" id="KW-1185">Reference proteome</keyword>
<dbReference type="OrthoDB" id="9805301at2"/>
<evidence type="ECO:0000259" key="2">
    <source>
        <dbReference type="SMART" id="SM00014"/>
    </source>
</evidence>
<dbReference type="InterPro" id="IPR000326">
    <property type="entry name" value="PAP2/HPO"/>
</dbReference>